<accession>A0A5C6CEC2</accession>
<sequence length="101" mass="10902">MESLLEQVTTCTKIVAQATAVFAATQRELVRLGFGLALLAVATSTAPDPEFFERSLNGSFAKVPVRLIRRRGAQLPPAAEDLHATRARKVPFGLIVLRVTG</sequence>
<organism evidence="1 2">
    <name type="scientific">Novipirellula galeiformis</name>
    <dbReference type="NCBI Taxonomy" id="2528004"/>
    <lineage>
        <taxon>Bacteria</taxon>
        <taxon>Pseudomonadati</taxon>
        <taxon>Planctomycetota</taxon>
        <taxon>Planctomycetia</taxon>
        <taxon>Pirellulales</taxon>
        <taxon>Pirellulaceae</taxon>
        <taxon>Novipirellula</taxon>
    </lineage>
</organism>
<dbReference type="AlphaFoldDB" id="A0A5C6CEC2"/>
<dbReference type="Proteomes" id="UP000316304">
    <property type="component" value="Unassembled WGS sequence"/>
</dbReference>
<name>A0A5C6CEC2_9BACT</name>
<gene>
    <name evidence="1" type="ORF">Pla52o_24830</name>
</gene>
<protein>
    <submittedName>
        <fullName evidence="1">Uncharacterized protein</fullName>
    </submittedName>
</protein>
<proteinExistence type="predicted"/>
<keyword evidence="2" id="KW-1185">Reference proteome</keyword>
<comment type="caution">
    <text evidence="1">The sequence shown here is derived from an EMBL/GenBank/DDBJ whole genome shotgun (WGS) entry which is preliminary data.</text>
</comment>
<dbReference type="EMBL" id="SJPT01000004">
    <property type="protein sequence ID" value="TWU22950.1"/>
    <property type="molecule type" value="Genomic_DNA"/>
</dbReference>
<reference evidence="1 2" key="1">
    <citation type="submission" date="2019-02" db="EMBL/GenBank/DDBJ databases">
        <title>Deep-cultivation of Planctomycetes and their phenomic and genomic characterization uncovers novel biology.</title>
        <authorList>
            <person name="Wiegand S."/>
            <person name="Jogler M."/>
            <person name="Boedeker C."/>
            <person name="Pinto D."/>
            <person name="Vollmers J."/>
            <person name="Rivas-Marin E."/>
            <person name="Kohn T."/>
            <person name="Peeters S.H."/>
            <person name="Heuer A."/>
            <person name="Rast P."/>
            <person name="Oberbeckmann S."/>
            <person name="Bunk B."/>
            <person name="Jeske O."/>
            <person name="Meyerdierks A."/>
            <person name="Storesund J.E."/>
            <person name="Kallscheuer N."/>
            <person name="Luecker S."/>
            <person name="Lage O.M."/>
            <person name="Pohl T."/>
            <person name="Merkel B.J."/>
            <person name="Hornburger P."/>
            <person name="Mueller R.-W."/>
            <person name="Bruemmer F."/>
            <person name="Labrenz M."/>
            <person name="Spormann A.M."/>
            <person name="Op Den Camp H."/>
            <person name="Overmann J."/>
            <person name="Amann R."/>
            <person name="Jetten M.S.M."/>
            <person name="Mascher T."/>
            <person name="Medema M.H."/>
            <person name="Devos D.P."/>
            <person name="Kaster A.-K."/>
            <person name="Ovreas L."/>
            <person name="Rohde M."/>
            <person name="Galperin M.Y."/>
            <person name="Jogler C."/>
        </authorList>
    </citation>
    <scope>NUCLEOTIDE SEQUENCE [LARGE SCALE GENOMIC DNA]</scope>
    <source>
        <strain evidence="1 2">Pla52o</strain>
    </source>
</reference>
<evidence type="ECO:0000313" key="2">
    <source>
        <dbReference type="Proteomes" id="UP000316304"/>
    </source>
</evidence>
<evidence type="ECO:0000313" key="1">
    <source>
        <dbReference type="EMBL" id="TWU22950.1"/>
    </source>
</evidence>